<evidence type="ECO:0000313" key="10">
    <source>
        <dbReference type="Proteomes" id="UP000803844"/>
    </source>
</evidence>
<dbReference type="GO" id="GO:0005743">
    <property type="term" value="C:mitochondrial inner membrane"/>
    <property type="evidence" value="ECO:0007669"/>
    <property type="project" value="TreeGrafter"/>
</dbReference>
<reference evidence="9" key="1">
    <citation type="journal article" date="2020" name="Phytopathology">
        <title>Genome sequence of the chestnut blight fungus Cryphonectria parasitica EP155: A fundamental resource for an archetypical invasive plant pathogen.</title>
        <authorList>
            <person name="Crouch J.A."/>
            <person name="Dawe A."/>
            <person name="Aerts A."/>
            <person name="Barry K."/>
            <person name="Churchill A.C.L."/>
            <person name="Grimwood J."/>
            <person name="Hillman B."/>
            <person name="Milgroom M.G."/>
            <person name="Pangilinan J."/>
            <person name="Smith M."/>
            <person name="Salamov A."/>
            <person name="Schmutz J."/>
            <person name="Yadav J."/>
            <person name="Grigoriev I.V."/>
            <person name="Nuss D."/>
        </authorList>
    </citation>
    <scope>NUCLEOTIDE SEQUENCE</scope>
    <source>
        <strain evidence="9">EP155</strain>
    </source>
</reference>
<evidence type="ECO:0000256" key="6">
    <source>
        <dbReference type="RuleBase" id="RU003945"/>
    </source>
</evidence>
<sequence>MSGHVGHKIRLSALRIRPQVWQNSSGKCLHYHEPHSTLHPTTRLQRTGQRRHFGGADIAGGLLRGSEYLVTNIHELTGTPWFISIPLVALVVSAAIRTPLTLYTHHMARRRANLLPLIQAQTALIGLGLRKKAVPNLRDRVRQLMKKQTKDLFGVFAINQRNSILGGLLSLPIFLSNLEVIRRMCGGPRGLLGNLMFRSSNRDITTQEVTEATQPVPIPASSVDLSSSATDLSQATVSVSPDALASISMEPSFATGGCLWFPDLLVSDPYHVLPIAVSAVLVLHMIPETTAARRELFGLSPVAGDKNASLLGQTRGRRAFQRTMLIMALAIGPITMDMPAALHLYWLSSASFSLAVSKGIKVLLPIPKHTIKPCRGMEMPLLKPKPPTSRA</sequence>
<comment type="similarity">
    <text evidence="2 6">Belongs to the OXA1/ALB3/YidC family.</text>
</comment>
<keyword evidence="3 6" id="KW-0812">Transmembrane</keyword>
<dbReference type="GO" id="GO:0033617">
    <property type="term" value="P:mitochondrial respiratory chain complex IV assembly"/>
    <property type="evidence" value="ECO:0007669"/>
    <property type="project" value="TreeGrafter"/>
</dbReference>
<dbReference type="AlphaFoldDB" id="A0A9P4Y3Y6"/>
<evidence type="ECO:0000256" key="5">
    <source>
        <dbReference type="ARBA" id="ARBA00023136"/>
    </source>
</evidence>
<dbReference type="PANTHER" id="PTHR12428">
    <property type="entry name" value="OXA1"/>
    <property type="match status" value="1"/>
</dbReference>
<dbReference type="InterPro" id="IPR028055">
    <property type="entry name" value="YidC/Oxa/ALB_C"/>
</dbReference>
<dbReference type="InterPro" id="IPR001708">
    <property type="entry name" value="YidC/ALB3/OXA1/COX18"/>
</dbReference>
<dbReference type="EMBL" id="MU032347">
    <property type="protein sequence ID" value="KAF3766509.1"/>
    <property type="molecule type" value="Genomic_DNA"/>
</dbReference>
<dbReference type="Proteomes" id="UP000803844">
    <property type="component" value="Unassembled WGS sequence"/>
</dbReference>
<evidence type="ECO:0000313" key="9">
    <source>
        <dbReference type="EMBL" id="KAF3766509.1"/>
    </source>
</evidence>
<dbReference type="GeneID" id="63838602"/>
<comment type="caution">
    <text evidence="9">The sequence shown here is derived from an EMBL/GenBank/DDBJ whole genome shotgun (WGS) entry which is preliminary data.</text>
</comment>
<evidence type="ECO:0000256" key="7">
    <source>
        <dbReference type="SAM" id="Phobius"/>
    </source>
</evidence>
<evidence type="ECO:0000256" key="2">
    <source>
        <dbReference type="ARBA" id="ARBA00009877"/>
    </source>
</evidence>
<dbReference type="PANTHER" id="PTHR12428:SF65">
    <property type="entry name" value="CYTOCHROME C OXIDASE ASSEMBLY PROTEIN COX18, MITOCHONDRIAL"/>
    <property type="match status" value="1"/>
</dbReference>
<dbReference type="GO" id="GO:0032979">
    <property type="term" value="P:protein insertion into mitochondrial inner membrane from matrix"/>
    <property type="evidence" value="ECO:0007669"/>
    <property type="project" value="TreeGrafter"/>
</dbReference>
<protein>
    <recommendedName>
        <fullName evidence="8">Membrane insertase YidC/Oxa/ALB C-terminal domain-containing protein</fullName>
    </recommendedName>
</protein>
<evidence type="ECO:0000256" key="3">
    <source>
        <dbReference type="ARBA" id="ARBA00022692"/>
    </source>
</evidence>
<keyword evidence="4 7" id="KW-1133">Transmembrane helix</keyword>
<organism evidence="9 10">
    <name type="scientific">Cryphonectria parasitica (strain ATCC 38755 / EP155)</name>
    <dbReference type="NCBI Taxonomy" id="660469"/>
    <lineage>
        <taxon>Eukaryota</taxon>
        <taxon>Fungi</taxon>
        <taxon>Dikarya</taxon>
        <taxon>Ascomycota</taxon>
        <taxon>Pezizomycotina</taxon>
        <taxon>Sordariomycetes</taxon>
        <taxon>Sordariomycetidae</taxon>
        <taxon>Diaporthales</taxon>
        <taxon>Cryphonectriaceae</taxon>
        <taxon>Cryphonectria-Endothia species complex</taxon>
        <taxon>Cryphonectria</taxon>
    </lineage>
</organism>
<evidence type="ECO:0000256" key="1">
    <source>
        <dbReference type="ARBA" id="ARBA00004141"/>
    </source>
</evidence>
<gene>
    <name evidence="9" type="ORF">M406DRAFT_339700</name>
</gene>
<feature type="transmembrane region" description="Helical" evidence="7">
    <location>
        <begin position="325"/>
        <end position="346"/>
    </location>
</feature>
<dbReference type="Pfam" id="PF02096">
    <property type="entry name" value="60KD_IMP"/>
    <property type="match status" value="1"/>
</dbReference>
<keyword evidence="5 7" id="KW-0472">Membrane</keyword>
<name>A0A9P4Y3Y6_CRYP1</name>
<proteinExistence type="inferred from homology"/>
<keyword evidence="10" id="KW-1185">Reference proteome</keyword>
<dbReference type="GO" id="GO:0032977">
    <property type="term" value="F:membrane insertase activity"/>
    <property type="evidence" value="ECO:0007669"/>
    <property type="project" value="InterPro"/>
</dbReference>
<feature type="transmembrane region" description="Helical" evidence="7">
    <location>
        <begin position="81"/>
        <end position="103"/>
    </location>
</feature>
<feature type="domain" description="Membrane insertase YidC/Oxa/ALB C-terminal" evidence="8">
    <location>
        <begin position="98"/>
        <end position="356"/>
    </location>
</feature>
<dbReference type="RefSeq" id="XP_040777470.1">
    <property type="nucleotide sequence ID" value="XM_040921473.1"/>
</dbReference>
<comment type="subcellular location">
    <subcellularLocation>
        <location evidence="1 6">Membrane</location>
        <topology evidence="1 6">Multi-pass membrane protein</topology>
    </subcellularLocation>
</comment>
<dbReference type="OrthoDB" id="2148490at2759"/>
<accession>A0A9P4Y3Y6</accession>
<evidence type="ECO:0000256" key="4">
    <source>
        <dbReference type="ARBA" id="ARBA00022989"/>
    </source>
</evidence>
<evidence type="ECO:0000259" key="8">
    <source>
        <dbReference type="Pfam" id="PF02096"/>
    </source>
</evidence>